<dbReference type="PANTHER" id="PTHR10900">
    <property type="entry name" value="PERIOSTIN-RELATED"/>
    <property type="match status" value="1"/>
</dbReference>
<evidence type="ECO:0000313" key="3">
    <source>
        <dbReference type="EMBL" id="KST68872.1"/>
    </source>
</evidence>
<organism evidence="2 4">
    <name type="scientific">Mastigocoleus testarum BC008</name>
    <dbReference type="NCBI Taxonomy" id="371196"/>
    <lineage>
        <taxon>Bacteria</taxon>
        <taxon>Bacillati</taxon>
        <taxon>Cyanobacteriota</taxon>
        <taxon>Cyanophyceae</taxon>
        <taxon>Nostocales</taxon>
        <taxon>Hapalosiphonaceae</taxon>
        <taxon>Mastigocoleus</taxon>
    </lineage>
</organism>
<gene>
    <name evidence="2" type="ORF">BC008_32845</name>
    <name evidence="3" type="ORF">BC008_34530</name>
</gene>
<dbReference type="PANTHER" id="PTHR10900:SF77">
    <property type="entry name" value="FI19380P1"/>
    <property type="match status" value="1"/>
</dbReference>
<feature type="domain" description="FAS1" evidence="1">
    <location>
        <begin position="57"/>
        <end position="188"/>
    </location>
</feature>
<comment type="caution">
    <text evidence="2">The sequence shown here is derived from an EMBL/GenBank/DDBJ whole genome shotgun (WGS) entry which is preliminary data.</text>
</comment>
<dbReference type="OrthoDB" id="9800666at2"/>
<evidence type="ECO:0000313" key="2">
    <source>
        <dbReference type="EMBL" id="KST68209.1"/>
    </source>
</evidence>
<evidence type="ECO:0000259" key="1">
    <source>
        <dbReference type="PROSITE" id="PS50213"/>
    </source>
</evidence>
<dbReference type="EMBL" id="LMTZ01000077">
    <property type="protein sequence ID" value="KST68209.1"/>
    <property type="molecule type" value="Genomic_DNA"/>
</dbReference>
<dbReference type="EMBL" id="LMTZ01000045">
    <property type="protein sequence ID" value="KST68872.1"/>
    <property type="molecule type" value="Genomic_DNA"/>
</dbReference>
<accession>A0A0V7ZV07</accession>
<dbReference type="AlphaFoldDB" id="A0A0V7ZV07"/>
<dbReference type="PROSITE" id="PS50213">
    <property type="entry name" value="FAS1"/>
    <property type="match status" value="1"/>
</dbReference>
<name>A0A0V7ZV07_9CYAN</name>
<dbReference type="InterPro" id="IPR000782">
    <property type="entry name" value="FAS1_domain"/>
</dbReference>
<dbReference type="Gene3D" id="2.30.180.10">
    <property type="entry name" value="FAS1 domain"/>
    <property type="match status" value="1"/>
</dbReference>
<sequence length="194" mass="20450">MRNQTFVHLLGKAFAVATFASLSVVVNIPNYAESFATPKTSSTKTLGTVVSQTNHGNSTIVDIAASDSNFQTLVTAVKAADLVKTLSGDGPFTLFAPTNEAFAALPKGTLDKLLKPENKETLQKILTYHVVSGAVESGDLKSGDVDTVEGSSVKVQVKDNGIKVNKSKVIKADIKGSNGIIHVIDRVLLPADLK</sequence>
<dbReference type="GO" id="GO:0005615">
    <property type="term" value="C:extracellular space"/>
    <property type="evidence" value="ECO:0007669"/>
    <property type="project" value="TreeGrafter"/>
</dbReference>
<dbReference type="Pfam" id="PF02469">
    <property type="entry name" value="Fasciclin"/>
    <property type="match status" value="1"/>
</dbReference>
<dbReference type="FunFam" id="2.30.180.10:FF:000019">
    <property type="entry name" value="Cell surface lipoprotein"/>
    <property type="match status" value="1"/>
</dbReference>
<dbReference type="InterPro" id="IPR036378">
    <property type="entry name" value="FAS1_dom_sf"/>
</dbReference>
<keyword evidence="4" id="KW-1185">Reference proteome</keyword>
<dbReference type="RefSeq" id="WP_027842229.1">
    <property type="nucleotide sequence ID" value="NZ_LMTZ01000045.1"/>
</dbReference>
<dbReference type="SMART" id="SM00554">
    <property type="entry name" value="FAS1"/>
    <property type="match status" value="1"/>
</dbReference>
<proteinExistence type="predicted"/>
<protein>
    <submittedName>
        <fullName evidence="2">Fasciclin</fullName>
    </submittedName>
</protein>
<dbReference type="InterPro" id="IPR050904">
    <property type="entry name" value="Adhesion/Biosynth-related"/>
</dbReference>
<evidence type="ECO:0000313" key="4">
    <source>
        <dbReference type="Proteomes" id="UP000053372"/>
    </source>
</evidence>
<reference evidence="2 4" key="1">
    <citation type="journal article" date="2015" name="Genome Announc.">
        <title>Draft Genome of the Euendolithic (true boring) Cyanobacterium Mastigocoleus testarum strain BC008.</title>
        <authorList>
            <person name="Guida B.S."/>
            <person name="Garcia-Pichel F."/>
        </authorList>
    </citation>
    <scope>NUCLEOTIDE SEQUENCE [LARGE SCALE GENOMIC DNA]</scope>
    <source>
        <strain evidence="2 4">BC008</strain>
    </source>
</reference>
<dbReference type="Proteomes" id="UP000053372">
    <property type="component" value="Unassembled WGS sequence"/>
</dbReference>
<dbReference type="SUPFAM" id="SSF82153">
    <property type="entry name" value="FAS1 domain"/>
    <property type="match status" value="1"/>
</dbReference>